<proteinExistence type="predicted"/>
<reference evidence="1 2" key="1">
    <citation type="submission" date="2016-10" db="EMBL/GenBank/DDBJ databases">
        <authorList>
            <person name="de Groot N.N."/>
        </authorList>
    </citation>
    <scope>NUCLEOTIDE SEQUENCE [LARGE SCALE GENOMIC DNA]</scope>
    <source>
        <strain evidence="1 2">CGMCC 1.10457</strain>
    </source>
</reference>
<dbReference type="Proteomes" id="UP000199062">
    <property type="component" value="Unassembled WGS sequence"/>
</dbReference>
<evidence type="ECO:0000313" key="2">
    <source>
        <dbReference type="Proteomes" id="UP000199062"/>
    </source>
</evidence>
<dbReference type="RefSeq" id="WP_089816053.1">
    <property type="nucleotide sequence ID" value="NZ_FOZK01000002.1"/>
</dbReference>
<dbReference type="AlphaFoldDB" id="A0A1I6L1E0"/>
<dbReference type="OrthoDB" id="270977at2157"/>
<protein>
    <submittedName>
        <fullName evidence="1">Uncharacterized protein</fullName>
    </submittedName>
</protein>
<organism evidence="1 2">
    <name type="scientific">Halomicrobium zhouii</name>
    <dbReference type="NCBI Taxonomy" id="767519"/>
    <lineage>
        <taxon>Archaea</taxon>
        <taxon>Methanobacteriati</taxon>
        <taxon>Methanobacteriota</taxon>
        <taxon>Stenosarchaea group</taxon>
        <taxon>Halobacteria</taxon>
        <taxon>Halobacteriales</taxon>
        <taxon>Haloarculaceae</taxon>
        <taxon>Halomicrobium</taxon>
    </lineage>
</organism>
<evidence type="ECO:0000313" key="1">
    <source>
        <dbReference type="EMBL" id="SFR97289.1"/>
    </source>
</evidence>
<accession>A0A1I6L1E0</accession>
<keyword evidence="2" id="KW-1185">Reference proteome</keyword>
<gene>
    <name evidence="1" type="ORF">SAMN05216559_1826</name>
</gene>
<name>A0A1I6L1E0_9EURY</name>
<dbReference type="EMBL" id="FOZK01000002">
    <property type="protein sequence ID" value="SFR97289.1"/>
    <property type="molecule type" value="Genomic_DNA"/>
</dbReference>
<sequence length="316" mass="34318">MKGRDKLHAPGRYATTKLANGLATGGKMTVDSAYRMMGASKTLGSKLKTREFLKKTDADVEDLSSTEQRRLGRLTARADGGRVDLDADVAKLGAKHDLDTQTVARLQRLTDAGEIDNAARQRLDELLDEGEMDSDDVQMFAQALELKDQSAYLDSDLDANNVLSVGKKGDLSEARVIVKVDSDVRWMEEGDIDGGWEHIVARHIEGEHEMGDTGGSGIFPTGETVKGQEMPETMSNKDVKRLVFNSLKDGDASPHGQKTKYYFEPSTNGYPSSGIDSMRVLVYPDGSVETAFPLSGPKVMRYVPGLNGGKGGFVNP</sequence>